<dbReference type="PANTHER" id="PTHR30290">
    <property type="entry name" value="PERIPLASMIC BINDING COMPONENT OF ABC TRANSPORTER"/>
    <property type="match status" value="1"/>
</dbReference>
<dbReference type="GO" id="GO:0015833">
    <property type="term" value="P:peptide transport"/>
    <property type="evidence" value="ECO:0007669"/>
    <property type="project" value="TreeGrafter"/>
</dbReference>
<keyword evidence="3" id="KW-0378">Hydrolase</keyword>
<dbReference type="CDD" id="cd08513">
    <property type="entry name" value="PBP2_thermophilic_Hb8_like"/>
    <property type="match status" value="1"/>
</dbReference>
<evidence type="ECO:0000259" key="2">
    <source>
        <dbReference type="Pfam" id="PF00496"/>
    </source>
</evidence>
<dbReference type="GO" id="GO:0030288">
    <property type="term" value="C:outer membrane-bounded periplasmic space"/>
    <property type="evidence" value="ECO:0007669"/>
    <property type="project" value="UniProtKB-ARBA"/>
</dbReference>
<comment type="caution">
    <text evidence="3">The sequence shown here is derived from an EMBL/GenBank/DDBJ whole genome shotgun (WGS) entry which is preliminary data.</text>
</comment>
<dbReference type="RefSeq" id="WP_008475200.1">
    <property type="nucleotide sequence ID" value="NZ_CAGS01000065.1"/>
</dbReference>
<dbReference type="InterPro" id="IPR000914">
    <property type="entry name" value="SBP_5_dom"/>
</dbReference>
<proteinExistence type="predicted"/>
<gene>
    <name evidence="3" type="ORF">NITHO_1570003</name>
</gene>
<evidence type="ECO:0000313" key="3">
    <source>
        <dbReference type="EMBL" id="CCF82787.1"/>
    </source>
</evidence>
<dbReference type="Gene3D" id="3.40.190.10">
    <property type="entry name" value="Periplasmic binding protein-like II"/>
    <property type="match status" value="1"/>
</dbReference>
<dbReference type="Gene3D" id="3.10.105.10">
    <property type="entry name" value="Dipeptide-binding Protein, Domain 3"/>
    <property type="match status" value="1"/>
</dbReference>
<organism evidence="3 4">
    <name type="scientific">Nitrolancea hollandica Lb</name>
    <dbReference type="NCBI Taxonomy" id="1129897"/>
    <lineage>
        <taxon>Bacteria</taxon>
        <taxon>Pseudomonadati</taxon>
        <taxon>Thermomicrobiota</taxon>
        <taxon>Thermomicrobia</taxon>
        <taxon>Sphaerobacterales</taxon>
        <taxon>Sphaerobacterineae</taxon>
        <taxon>Sphaerobacteraceae</taxon>
        <taxon>Nitrolancea</taxon>
    </lineage>
</organism>
<accession>I4EDM5</accession>
<sequence length="618" mass="67896">MEDRNLVHLYQDALAGRLNRRQVLRKAIALGLSSSVIAGLLAACSSGTQTTNTPSRNGSPWPIDGFPPGGASPTPVPKRAGGGLLRLLFWQAPTILNPHLAQGPKDFNAASIVLEPLADFSPDGRLVPKLAAEIPALGKGVSPDGKSVTWKLLPAVTWSDGQPFTAKDVKFTFDYVSNEATAATTIQYYKGVASVQVVDDHTVSVTFKEPSPGWFTVFTGVNGMILPEHLLKDAIGEKARTDLFNLKPVGTGPYKVDDFKPGDSVRYSINTQYRDPLRPSFDQIELTGAEDALSAARKVLQTGEADFSWNLQVDPKQLEQLAEGGKGVIEVPPFSAVQKIQINLSDPRKDVNGEMSSLEAPHPWQSDLNVRRAYALAIQRDAIAKQFYGPAGAATSNILVAPASFVSKNTSWDYNLEQAASLLDTAGWKVGADGVRQKDGVRMNVVFHAPVNPLWQQQQELIKTDFEKLGIPVEIKPIDAQVFFDPASSSPDTYTHFYSDIQMFTNGPTTPYPLDYMDSWYGAEQNIPQKGNQWTGRNVERWKNDEYDRLYQLAQKELDPAKQALLFIQMNDLVVNNVVEIPIVAQGTPAGRARNLLNVHLSPWTSDLWNIADWMRGS</sequence>
<protein>
    <submittedName>
        <fullName evidence="3">Putative oligopeptide-binding protein appA (ABC superfamily)</fullName>
        <ecNumber evidence="3">3.6.3.24</ecNumber>
    </submittedName>
</protein>
<dbReference type="InterPro" id="IPR030678">
    <property type="entry name" value="Peptide/Ni-bd"/>
</dbReference>
<dbReference type="AlphaFoldDB" id="I4EDM5"/>
<dbReference type="GO" id="GO:0016787">
    <property type="term" value="F:hydrolase activity"/>
    <property type="evidence" value="ECO:0007669"/>
    <property type="project" value="UniProtKB-KW"/>
</dbReference>
<evidence type="ECO:0000313" key="4">
    <source>
        <dbReference type="Proteomes" id="UP000004221"/>
    </source>
</evidence>
<keyword evidence="4" id="KW-1185">Reference proteome</keyword>
<feature type="region of interest" description="Disordered" evidence="1">
    <location>
        <begin position="47"/>
        <end position="77"/>
    </location>
</feature>
<name>I4EDM5_9BACT</name>
<dbReference type="InterPro" id="IPR039424">
    <property type="entry name" value="SBP_5"/>
</dbReference>
<dbReference type="PIRSF" id="PIRSF002741">
    <property type="entry name" value="MppA"/>
    <property type="match status" value="1"/>
</dbReference>
<dbReference type="GO" id="GO:1904680">
    <property type="term" value="F:peptide transmembrane transporter activity"/>
    <property type="evidence" value="ECO:0007669"/>
    <property type="project" value="TreeGrafter"/>
</dbReference>
<dbReference type="SUPFAM" id="SSF53850">
    <property type="entry name" value="Periplasmic binding protein-like II"/>
    <property type="match status" value="1"/>
</dbReference>
<feature type="domain" description="Solute-binding protein family 5" evidence="2">
    <location>
        <begin position="126"/>
        <end position="524"/>
    </location>
</feature>
<dbReference type="EC" id="3.6.3.24" evidence="3"/>
<dbReference type="Proteomes" id="UP000004221">
    <property type="component" value="Unassembled WGS sequence"/>
</dbReference>
<dbReference type="OrthoDB" id="137511at2"/>
<reference evidence="3 4" key="1">
    <citation type="journal article" date="2012" name="ISME J.">
        <title>Nitrification expanded: discovery, physiology and genomics of a nitrite-oxidizing bacterium from the phylum Chloroflexi.</title>
        <authorList>
            <person name="Sorokin D.Y."/>
            <person name="Lucker S."/>
            <person name="Vejmelkova D."/>
            <person name="Kostrikina N.A."/>
            <person name="Kleerebezem R."/>
            <person name="Rijpstra W.I."/>
            <person name="Damste J.S."/>
            <person name="Le Paslier D."/>
            <person name="Muyzer G."/>
            <person name="Wagner M."/>
            <person name="van Loosdrecht M.C."/>
            <person name="Daims H."/>
        </authorList>
    </citation>
    <scope>NUCLEOTIDE SEQUENCE [LARGE SCALE GENOMIC DNA]</scope>
    <source>
        <strain evidence="4">none</strain>
    </source>
</reference>
<dbReference type="PANTHER" id="PTHR30290:SF65">
    <property type="entry name" value="MONOACYL PHOSPHATIDYLINOSITOL TETRAMANNOSIDE-BINDING PROTEIN LPQW-RELATED"/>
    <property type="match status" value="1"/>
</dbReference>
<dbReference type="Pfam" id="PF00496">
    <property type="entry name" value="SBP_bac_5"/>
    <property type="match status" value="1"/>
</dbReference>
<dbReference type="GO" id="GO:0043190">
    <property type="term" value="C:ATP-binding cassette (ABC) transporter complex"/>
    <property type="evidence" value="ECO:0007669"/>
    <property type="project" value="InterPro"/>
</dbReference>
<evidence type="ECO:0000256" key="1">
    <source>
        <dbReference type="SAM" id="MobiDB-lite"/>
    </source>
</evidence>
<feature type="compositionally biased region" description="Polar residues" evidence="1">
    <location>
        <begin position="47"/>
        <end position="58"/>
    </location>
</feature>
<dbReference type="EMBL" id="CAGS01000065">
    <property type="protein sequence ID" value="CCF82787.1"/>
    <property type="molecule type" value="Genomic_DNA"/>
</dbReference>